<feature type="domain" description="UBX" evidence="2">
    <location>
        <begin position="359"/>
        <end position="435"/>
    </location>
</feature>
<dbReference type="CDD" id="cd02958">
    <property type="entry name" value="UAS"/>
    <property type="match status" value="1"/>
</dbReference>
<dbReference type="GO" id="GO:0043130">
    <property type="term" value="F:ubiquitin binding"/>
    <property type="evidence" value="ECO:0007669"/>
    <property type="project" value="EnsemblFungi"/>
</dbReference>
<accession>A0A1E4TCW1</accession>
<dbReference type="InterPro" id="IPR050730">
    <property type="entry name" value="UBX_domain-protein"/>
</dbReference>
<dbReference type="Pfam" id="PF14555">
    <property type="entry name" value="UBA_4"/>
    <property type="match status" value="1"/>
</dbReference>
<dbReference type="InterPro" id="IPR029071">
    <property type="entry name" value="Ubiquitin-like_domsf"/>
</dbReference>
<organism evidence="3 4">
    <name type="scientific">Tortispora caseinolytica NRRL Y-17796</name>
    <dbReference type="NCBI Taxonomy" id="767744"/>
    <lineage>
        <taxon>Eukaryota</taxon>
        <taxon>Fungi</taxon>
        <taxon>Dikarya</taxon>
        <taxon>Ascomycota</taxon>
        <taxon>Saccharomycotina</taxon>
        <taxon>Trigonopsidomycetes</taxon>
        <taxon>Trigonopsidales</taxon>
        <taxon>Trigonopsidaceae</taxon>
        <taxon>Tortispora</taxon>
    </lineage>
</organism>
<reference evidence="4" key="1">
    <citation type="submission" date="2016-02" db="EMBL/GenBank/DDBJ databases">
        <title>Comparative genomics of biotechnologically important yeasts.</title>
        <authorList>
            <consortium name="DOE Joint Genome Institute"/>
            <person name="Riley R."/>
            <person name="Haridas S."/>
            <person name="Wolfe K.H."/>
            <person name="Lopes M.R."/>
            <person name="Hittinger C.T."/>
            <person name="Goker M."/>
            <person name="Salamov A."/>
            <person name="Wisecaver J."/>
            <person name="Long T.M."/>
            <person name="Aerts A.L."/>
            <person name="Barry K."/>
            <person name="Choi C."/>
            <person name="Clum A."/>
            <person name="Coughlan A.Y."/>
            <person name="Deshpande S."/>
            <person name="Douglass A.P."/>
            <person name="Hanson S.J."/>
            <person name="Klenk H.-P."/>
            <person name="Labutti K."/>
            <person name="Lapidus A."/>
            <person name="Lindquist E."/>
            <person name="Lipzen A."/>
            <person name="Meier-Kolthoff J.P."/>
            <person name="Ohm R.A."/>
            <person name="Otillar R.P."/>
            <person name="Pangilinan J."/>
            <person name="Peng Y."/>
            <person name="Rokas A."/>
            <person name="Rosa C.A."/>
            <person name="Scheuner C."/>
            <person name="Sibirny A.A."/>
            <person name="Slot J.C."/>
            <person name="Stielow J.B."/>
            <person name="Sun H."/>
            <person name="Kurtzman C.P."/>
            <person name="Blackwell M."/>
            <person name="Jeffries T.W."/>
            <person name="Grigoriev I.V."/>
        </authorList>
    </citation>
    <scope>NUCLEOTIDE SEQUENCE [LARGE SCALE GENOMIC DNA]</scope>
    <source>
        <strain evidence="4">NRRL Y-17796</strain>
    </source>
</reference>
<dbReference type="SMART" id="SM00594">
    <property type="entry name" value="UAS"/>
    <property type="match status" value="1"/>
</dbReference>
<dbReference type="Proteomes" id="UP000095023">
    <property type="component" value="Unassembled WGS sequence"/>
</dbReference>
<dbReference type="Pfam" id="PF13899">
    <property type="entry name" value="Thioredoxin_7"/>
    <property type="match status" value="1"/>
</dbReference>
<dbReference type="SUPFAM" id="SSF52833">
    <property type="entry name" value="Thioredoxin-like"/>
    <property type="match status" value="1"/>
</dbReference>
<dbReference type="PANTHER" id="PTHR23322:SF6">
    <property type="entry name" value="UBX DOMAIN-CONTAINING PROTEIN 7"/>
    <property type="match status" value="1"/>
</dbReference>
<name>A0A1E4TCW1_9ASCO</name>
<dbReference type="Pfam" id="PF00789">
    <property type="entry name" value="UBX"/>
    <property type="match status" value="1"/>
</dbReference>
<dbReference type="InterPro" id="IPR009060">
    <property type="entry name" value="UBA-like_sf"/>
</dbReference>
<dbReference type="SMART" id="SM00166">
    <property type="entry name" value="UBX"/>
    <property type="match status" value="1"/>
</dbReference>
<dbReference type="AlphaFoldDB" id="A0A1E4TCW1"/>
<evidence type="ECO:0000256" key="1">
    <source>
        <dbReference type="SAM" id="MobiDB-lite"/>
    </source>
</evidence>
<protein>
    <recommendedName>
        <fullName evidence="2">UBX domain-containing protein</fullName>
    </recommendedName>
</protein>
<dbReference type="InterPro" id="IPR036249">
    <property type="entry name" value="Thioredoxin-like_sf"/>
</dbReference>
<evidence type="ECO:0000313" key="3">
    <source>
        <dbReference type="EMBL" id="ODV89594.1"/>
    </source>
</evidence>
<feature type="region of interest" description="Disordered" evidence="1">
    <location>
        <begin position="329"/>
        <end position="360"/>
    </location>
</feature>
<dbReference type="Gene3D" id="3.40.30.10">
    <property type="entry name" value="Glutaredoxin"/>
    <property type="match status" value="1"/>
</dbReference>
<proteinExistence type="predicted"/>
<keyword evidence="4" id="KW-1185">Reference proteome</keyword>
<dbReference type="GO" id="GO:0043161">
    <property type="term" value="P:proteasome-mediated ubiquitin-dependent protein catabolic process"/>
    <property type="evidence" value="ECO:0007669"/>
    <property type="project" value="EnsemblFungi"/>
</dbReference>
<gene>
    <name evidence="3" type="ORF">CANCADRAFT_148565</name>
</gene>
<dbReference type="EMBL" id="KV453843">
    <property type="protein sequence ID" value="ODV89594.1"/>
    <property type="molecule type" value="Genomic_DNA"/>
</dbReference>
<dbReference type="GO" id="GO:0005634">
    <property type="term" value="C:nucleus"/>
    <property type="evidence" value="ECO:0007669"/>
    <property type="project" value="TreeGrafter"/>
</dbReference>
<sequence>MDTDAIASFCSITGASTDAARQYLEVSDGMLEHAIGLYLENGGATLGQPANTAEQTQDFNDFEEDNVREAIRPVTETLVEPSYHDFFSSQSDHYHRSRAPVSVFNQLSEDDADMYTSGGEETKAGRLARLFRPPFDILSPISFDEARTVGRSERRWVLVNIQDIRDFACQMLNRDFWSNKDVKRLVKDNFVFLQYPADSSDGEAFLQYYPTTKFPHLSIIDPRTGEQMVDFSDSSFDPEEWVVHVQSFLDSYSLDPSRKNPISGTQKRHKSDIAHMSEEEQLRLAVEQSISSASKGKEPVLIDVDSDNDIYDNQEGPSSAGIRTDTIEASTHAQEEQQEETPEHVLGRIPPLDVPEPKLGPGVTRVQFRMGDGKRIIRAFNLSDPVDHLFGFIKREVPRANEEPFALVSERKNLLDIKDLTIDEAGLKSASIMIEFI</sequence>
<dbReference type="SUPFAM" id="SSF46934">
    <property type="entry name" value="UBA-like"/>
    <property type="match status" value="1"/>
</dbReference>
<evidence type="ECO:0000259" key="2">
    <source>
        <dbReference type="PROSITE" id="PS50033"/>
    </source>
</evidence>
<dbReference type="OrthoDB" id="270602at2759"/>
<dbReference type="GO" id="GO:0051117">
    <property type="term" value="F:ATPase binding"/>
    <property type="evidence" value="ECO:0007669"/>
    <property type="project" value="EnsemblFungi"/>
</dbReference>
<dbReference type="CDD" id="cd14348">
    <property type="entry name" value="UBA_p47"/>
    <property type="match status" value="1"/>
</dbReference>
<dbReference type="SUPFAM" id="SSF54236">
    <property type="entry name" value="Ubiquitin-like"/>
    <property type="match status" value="1"/>
</dbReference>
<dbReference type="Gene3D" id="3.10.20.90">
    <property type="entry name" value="Phosphatidylinositol 3-kinase Catalytic Subunit, Chain A, domain 1"/>
    <property type="match status" value="1"/>
</dbReference>
<dbReference type="Gene3D" id="1.10.8.10">
    <property type="entry name" value="DNA helicase RuvA subunit, C-terminal domain"/>
    <property type="match status" value="1"/>
</dbReference>
<evidence type="ECO:0000313" key="4">
    <source>
        <dbReference type="Proteomes" id="UP000095023"/>
    </source>
</evidence>
<dbReference type="InterPro" id="IPR001012">
    <property type="entry name" value="UBX_dom"/>
</dbReference>
<dbReference type="PANTHER" id="PTHR23322">
    <property type="entry name" value="FAS-ASSOCIATED PROTEIN"/>
    <property type="match status" value="1"/>
</dbReference>
<dbReference type="InterPro" id="IPR006577">
    <property type="entry name" value="UAS"/>
</dbReference>
<dbReference type="PROSITE" id="PS50033">
    <property type="entry name" value="UBX"/>
    <property type="match status" value="1"/>
</dbReference>